<dbReference type="GO" id="GO:0006139">
    <property type="term" value="P:nucleobase-containing compound metabolic process"/>
    <property type="evidence" value="ECO:0007669"/>
    <property type="project" value="InterPro"/>
</dbReference>
<accession>A0AAD7KU48</accession>
<dbReference type="InterPro" id="IPR036397">
    <property type="entry name" value="RNaseH_sf"/>
</dbReference>
<sequence length="245" mass="27919">MYSFRTNTNPAVTTKFPISFDGKIIETTVTDKGCIADEWIQEILSEYPSKPTVVGLDIEWKPNTITKINKAATLQLCINDKCLILQLFYMNDFPQSLKDFLLDSNFIFVGVKVADDIEKLRNEYGLGCSKHADIRELAMKKWPGRFGNNPGLKGLALEIAGVHIEKPKDVSRSNWQARVLEMYQIEYGCIDAYASYLVGHKLLMEGQRGFLSYYAGFVHDLVSYVSWIFVLILVFVWLSVCIQSY</sequence>
<feature type="transmembrane region" description="Helical" evidence="3">
    <location>
        <begin position="221"/>
        <end position="242"/>
    </location>
</feature>
<evidence type="ECO:0000256" key="3">
    <source>
        <dbReference type="SAM" id="Phobius"/>
    </source>
</evidence>
<dbReference type="Gene3D" id="3.30.420.10">
    <property type="entry name" value="Ribonuclease H-like superfamily/Ribonuclease H"/>
    <property type="match status" value="1"/>
</dbReference>
<keyword evidence="5" id="KW-0269">Exonuclease</keyword>
<comment type="caution">
    <text evidence="5">The sequence shown here is derived from an EMBL/GenBank/DDBJ whole genome shotgun (WGS) entry which is preliminary data.</text>
</comment>
<keyword evidence="3" id="KW-1133">Transmembrane helix</keyword>
<dbReference type="Pfam" id="PF01612">
    <property type="entry name" value="DNA_pol_A_exo1"/>
    <property type="match status" value="1"/>
</dbReference>
<dbReference type="KEGG" id="qsa:O6P43_030812"/>
<evidence type="ECO:0000256" key="1">
    <source>
        <dbReference type="ARBA" id="ARBA00022722"/>
    </source>
</evidence>
<dbReference type="EMBL" id="JARAOO010000013">
    <property type="protein sequence ID" value="KAJ7945797.1"/>
    <property type="molecule type" value="Genomic_DNA"/>
</dbReference>
<evidence type="ECO:0000313" key="6">
    <source>
        <dbReference type="Proteomes" id="UP001163823"/>
    </source>
</evidence>
<dbReference type="SUPFAM" id="SSF53098">
    <property type="entry name" value="Ribonuclease H-like"/>
    <property type="match status" value="1"/>
</dbReference>
<dbReference type="Proteomes" id="UP001163823">
    <property type="component" value="Chromosome 13"/>
</dbReference>
<dbReference type="GO" id="GO:0008408">
    <property type="term" value="F:3'-5' exonuclease activity"/>
    <property type="evidence" value="ECO:0007669"/>
    <property type="project" value="InterPro"/>
</dbReference>
<reference evidence="5" key="1">
    <citation type="journal article" date="2023" name="Science">
        <title>Elucidation of the pathway for biosynthesis of saponin adjuvants from the soapbark tree.</title>
        <authorList>
            <person name="Reed J."/>
            <person name="Orme A."/>
            <person name="El-Demerdash A."/>
            <person name="Owen C."/>
            <person name="Martin L.B.B."/>
            <person name="Misra R.C."/>
            <person name="Kikuchi S."/>
            <person name="Rejzek M."/>
            <person name="Martin A.C."/>
            <person name="Harkess A."/>
            <person name="Leebens-Mack J."/>
            <person name="Louveau T."/>
            <person name="Stephenson M.J."/>
            <person name="Osbourn A."/>
        </authorList>
    </citation>
    <scope>NUCLEOTIDE SEQUENCE</scope>
    <source>
        <strain evidence="5">S10</strain>
    </source>
</reference>
<evidence type="ECO:0000313" key="5">
    <source>
        <dbReference type="EMBL" id="KAJ7945797.1"/>
    </source>
</evidence>
<dbReference type="InterPro" id="IPR002562">
    <property type="entry name" value="3'-5'_exonuclease_dom"/>
</dbReference>
<dbReference type="GO" id="GO:0003676">
    <property type="term" value="F:nucleic acid binding"/>
    <property type="evidence" value="ECO:0007669"/>
    <property type="project" value="InterPro"/>
</dbReference>
<keyword evidence="2" id="KW-0378">Hydrolase</keyword>
<keyword evidence="1" id="KW-0540">Nuclease</keyword>
<gene>
    <name evidence="5" type="ORF">O6P43_030812</name>
</gene>
<organism evidence="5 6">
    <name type="scientific">Quillaja saponaria</name>
    <name type="common">Soap bark tree</name>
    <dbReference type="NCBI Taxonomy" id="32244"/>
    <lineage>
        <taxon>Eukaryota</taxon>
        <taxon>Viridiplantae</taxon>
        <taxon>Streptophyta</taxon>
        <taxon>Embryophyta</taxon>
        <taxon>Tracheophyta</taxon>
        <taxon>Spermatophyta</taxon>
        <taxon>Magnoliopsida</taxon>
        <taxon>eudicotyledons</taxon>
        <taxon>Gunneridae</taxon>
        <taxon>Pentapetalae</taxon>
        <taxon>rosids</taxon>
        <taxon>fabids</taxon>
        <taxon>Fabales</taxon>
        <taxon>Quillajaceae</taxon>
        <taxon>Quillaja</taxon>
    </lineage>
</organism>
<dbReference type="GO" id="GO:0005737">
    <property type="term" value="C:cytoplasm"/>
    <property type="evidence" value="ECO:0007669"/>
    <property type="project" value="TreeGrafter"/>
</dbReference>
<dbReference type="GO" id="GO:0005634">
    <property type="term" value="C:nucleus"/>
    <property type="evidence" value="ECO:0007669"/>
    <property type="project" value="TreeGrafter"/>
</dbReference>
<dbReference type="AlphaFoldDB" id="A0AAD7KU48"/>
<dbReference type="PANTHER" id="PTHR13620:SF121">
    <property type="entry name" value="EMB|CAB82946.1-RELATED"/>
    <property type="match status" value="1"/>
</dbReference>
<proteinExistence type="predicted"/>
<dbReference type="FunFam" id="3.30.420.10:FF:000054">
    <property type="entry name" value="Werner Syndrome-like exonuclease"/>
    <property type="match status" value="1"/>
</dbReference>
<dbReference type="InterPro" id="IPR051132">
    <property type="entry name" value="3-5_Exonuclease_domain"/>
</dbReference>
<protein>
    <submittedName>
        <fullName evidence="5">Werner Syndrome-like exonuclease</fullName>
    </submittedName>
</protein>
<feature type="domain" description="3'-5' exonuclease" evidence="4">
    <location>
        <begin position="31"/>
        <end position="207"/>
    </location>
</feature>
<evidence type="ECO:0000259" key="4">
    <source>
        <dbReference type="SMART" id="SM00474"/>
    </source>
</evidence>
<keyword evidence="6" id="KW-1185">Reference proteome</keyword>
<evidence type="ECO:0000256" key="2">
    <source>
        <dbReference type="ARBA" id="ARBA00022801"/>
    </source>
</evidence>
<name>A0AAD7KU48_QUISA</name>
<keyword evidence="3" id="KW-0472">Membrane</keyword>
<dbReference type="CDD" id="cd06141">
    <property type="entry name" value="WRN_exo"/>
    <property type="match status" value="1"/>
</dbReference>
<dbReference type="SMART" id="SM00474">
    <property type="entry name" value="35EXOc"/>
    <property type="match status" value="1"/>
</dbReference>
<dbReference type="PANTHER" id="PTHR13620">
    <property type="entry name" value="3-5 EXONUCLEASE"/>
    <property type="match status" value="1"/>
</dbReference>
<keyword evidence="3" id="KW-0812">Transmembrane</keyword>
<dbReference type="InterPro" id="IPR012337">
    <property type="entry name" value="RNaseH-like_sf"/>
</dbReference>